<dbReference type="EnsemblMetazoa" id="Aqu2.1.07009_001">
    <property type="protein sequence ID" value="Aqu2.1.07009_001"/>
    <property type="gene ID" value="Aqu2.1.07009"/>
</dbReference>
<reference evidence="1" key="1">
    <citation type="submission" date="2017-05" db="UniProtKB">
        <authorList>
            <consortium name="EnsemblMetazoa"/>
        </authorList>
    </citation>
    <scope>IDENTIFICATION</scope>
</reference>
<dbReference type="AlphaFoldDB" id="A0A1X7SXW3"/>
<protein>
    <submittedName>
        <fullName evidence="1">Uncharacterized protein</fullName>
    </submittedName>
</protein>
<accession>A0A1X7SXW3</accession>
<sequence length="38" mass="4610">SVGIFSNYLESVGTFSDFLPLLYHFFFEEHENIFRFFI</sequence>
<proteinExistence type="predicted"/>
<organism evidence="1">
    <name type="scientific">Amphimedon queenslandica</name>
    <name type="common">Sponge</name>
    <dbReference type="NCBI Taxonomy" id="400682"/>
    <lineage>
        <taxon>Eukaryota</taxon>
        <taxon>Metazoa</taxon>
        <taxon>Porifera</taxon>
        <taxon>Demospongiae</taxon>
        <taxon>Heteroscleromorpha</taxon>
        <taxon>Haplosclerida</taxon>
        <taxon>Niphatidae</taxon>
        <taxon>Amphimedon</taxon>
    </lineage>
</organism>
<name>A0A1X7SXW3_AMPQE</name>
<dbReference type="InParanoid" id="A0A1X7SXW3"/>
<evidence type="ECO:0000313" key="1">
    <source>
        <dbReference type="EnsemblMetazoa" id="Aqu2.1.07009_001"/>
    </source>
</evidence>